<dbReference type="AlphaFoldDB" id="A0A7J5YSC2"/>
<dbReference type="InterPro" id="IPR016025">
    <property type="entry name" value="Clathrin_H-chain_N"/>
</dbReference>
<accession>A0A7J5YSC2</accession>
<dbReference type="GO" id="GO:0045334">
    <property type="term" value="C:clathrin-coated endocytic vesicle"/>
    <property type="evidence" value="ECO:0007669"/>
    <property type="project" value="TreeGrafter"/>
</dbReference>
<dbReference type="EMBL" id="JAAKFY010000010">
    <property type="protein sequence ID" value="KAF3851317.1"/>
    <property type="molecule type" value="Genomic_DNA"/>
</dbReference>
<proteinExistence type="predicted"/>
<dbReference type="PANTHER" id="PTHR10292">
    <property type="entry name" value="CLATHRIN HEAVY CHAIN RELATED"/>
    <property type="match status" value="1"/>
</dbReference>
<dbReference type="GO" id="GO:0005198">
    <property type="term" value="F:structural molecule activity"/>
    <property type="evidence" value="ECO:0007669"/>
    <property type="project" value="InterPro"/>
</dbReference>
<dbReference type="GO" id="GO:0006898">
    <property type="term" value="P:receptor-mediated endocytosis"/>
    <property type="evidence" value="ECO:0007669"/>
    <property type="project" value="TreeGrafter"/>
</dbReference>
<reference evidence="1 2" key="1">
    <citation type="submission" date="2020-03" db="EMBL/GenBank/DDBJ databases">
        <title>Dissostichus mawsoni Genome sequencing and assembly.</title>
        <authorList>
            <person name="Park H."/>
        </authorList>
    </citation>
    <scope>NUCLEOTIDE SEQUENCE [LARGE SCALE GENOMIC DNA]</scope>
    <source>
        <strain evidence="1">DM0001</strain>
        <tissue evidence="1">Muscle</tissue>
    </source>
</reference>
<dbReference type="GO" id="GO:0071439">
    <property type="term" value="C:clathrin complex"/>
    <property type="evidence" value="ECO:0007669"/>
    <property type="project" value="TreeGrafter"/>
</dbReference>
<dbReference type="Gene3D" id="2.130.10.110">
    <property type="entry name" value="Clathrin heavy-chain terminal domain"/>
    <property type="match status" value="1"/>
</dbReference>
<dbReference type="GO" id="GO:0030130">
    <property type="term" value="C:clathrin coat of trans-Golgi network vesicle"/>
    <property type="evidence" value="ECO:0007669"/>
    <property type="project" value="InterPro"/>
</dbReference>
<dbReference type="Proteomes" id="UP000518266">
    <property type="component" value="Unassembled WGS sequence"/>
</dbReference>
<name>A0A7J5YSC2_DISMA</name>
<keyword evidence="2" id="KW-1185">Reference proteome</keyword>
<dbReference type="SUPFAM" id="SSF50989">
    <property type="entry name" value="Clathrin heavy-chain terminal domain"/>
    <property type="match status" value="1"/>
</dbReference>
<sequence>MSDPTNPIRRPISADSAIMNPASKVIALKAAKTLQIFNIEMKSKVKAHTMTEEVMFWKWISVNTVALVTDTAVYHWSMEGDSPATKYSIGTPVWPDVRSLTTELTNNRNGYC</sequence>
<evidence type="ECO:0008006" key="3">
    <source>
        <dbReference type="Google" id="ProtNLM"/>
    </source>
</evidence>
<dbReference type="GO" id="GO:0070062">
    <property type="term" value="C:extracellular exosome"/>
    <property type="evidence" value="ECO:0007669"/>
    <property type="project" value="TreeGrafter"/>
</dbReference>
<dbReference type="OrthoDB" id="2113814at2759"/>
<dbReference type="PANTHER" id="PTHR10292:SF6">
    <property type="entry name" value="CLATHRIN HEAVY CHAIN 2"/>
    <property type="match status" value="1"/>
</dbReference>
<gene>
    <name evidence="1" type="ORF">F7725_013089</name>
</gene>
<dbReference type="GO" id="GO:0032051">
    <property type="term" value="F:clathrin light chain binding"/>
    <property type="evidence" value="ECO:0007669"/>
    <property type="project" value="TreeGrafter"/>
</dbReference>
<protein>
    <recommendedName>
        <fullName evidence="3">Clathrin heavy chain</fullName>
    </recommendedName>
</protein>
<dbReference type="GO" id="GO:0030132">
    <property type="term" value="C:clathrin coat of coated pit"/>
    <property type="evidence" value="ECO:0007669"/>
    <property type="project" value="InterPro"/>
</dbReference>
<evidence type="ECO:0000313" key="2">
    <source>
        <dbReference type="Proteomes" id="UP000518266"/>
    </source>
</evidence>
<evidence type="ECO:0000313" key="1">
    <source>
        <dbReference type="EMBL" id="KAF3851317.1"/>
    </source>
</evidence>
<dbReference type="GO" id="GO:0006886">
    <property type="term" value="P:intracellular protein transport"/>
    <property type="evidence" value="ECO:0007669"/>
    <property type="project" value="InterPro"/>
</dbReference>
<comment type="caution">
    <text evidence="1">The sequence shown here is derived from an EMBL/GenBank/DDBJ whole genome shotgun (WGS) entry which is preliminary data.</text>
</comment>
<organism evidence="1 2">
    <name type="scientific">Dissostichus mawsoni</name>
    <name type="common">Antarctic cod</name>
    <dbReference type="NCBI Taxonomy" id="36200"/>
    <lineage>
        <taxon>Eukaryota</taxon>
        <taxon>Metazoa</taxon>
        <taxon>Chordata</taxon>
        <taxon>Craniata</taxon>
        <taxon>Vertebrata</taxon>
        <taxon>Euteleostomi</taxon>
        <taxon>Actinopterygii</taxon>
        <taxon>Neopterygii</taxon>
        <taxon>Teleostei</taxon>
        <taxon>Neoteleostei</taxon>
        <taxon>Acanthomorphata</taxon>
        <taxon>Eupercaria</taxon>
        <taxon>Perciformes</taxon>
        <taxon>Notothenioidei</taxon>
        <taxon>Nototheniidae</taxon>
        <taxon>Dissostichus</taxon>
    </lineage>
</organism>